<keyword evidence="1" id="KW-0472">Membrane</keyword>
<accession>A0A975FHW5</accession>
<feature type="transmembrane region" description="Helical" evidence="1">
    <location>
        <begin position="152"/>
        <end position="175"/>
    </location>
</feature>
<dbReference type="RefSeq" id="WP_210954738.1">
    <property type="nucleotide sequence ID" value="NZ_CP054393.1"/>
</dbReference>
<name>A0A975FHW5_LOWBP</name>
<feature type="transmembrane region" description="Helical" evidence="1">
    <location>
        <begin position="7"/>
        <end position="25"/>
    </location>
</feature>
<dbReference type="InterPro" id="IPR003740">
    <property type="entry name" value="YitT"/>
</dbReference>
<evidence type="ECO:0000313" key="3">
    <source>
        <dbReference type="Proteomes" id="UP000672038"/>
    </source>
</evidence>
<proteinExistence type="predicted"/>
<feature type="transmembrane region" description="Helical" evidence="1">
    <location>
        <begin position="111"/>
        <end position="131"/>
    </location>
</feature>
<keyword evidence="1" id="KW-1133">Transmembrane helix</keyword>
<feature type="transmembrane region" description="Helical" evidence="1">
    <location>
        <begin position="195"/>
        <end position="217"/>
    </location>
</feature>
<feature type="transmembrane region" description="Helical" evidence="1">
    <location>
        <begin position="229"/>
        <end position="249"/>
    </location>
</feature>
<sequence length="252" mass="29623">MIIHKKKIICLLFIIFSLLLIVNLFFQIKYIEIFFSIFLLIFIIYFFILPEKFIIGGLESNLIFLDKILYYDNKNKKQKYFFSKKKIIIFIRAIIFIFAFLIFLWEKIIPNILISSLIFILIFYITFKILNFFKIKQNSIISSYPRCVQKNIFYKLLLSSTITGIAIGLSCGSLLKNNFATGGTDIIFLFLHQTIEIPISIICLLIDGSTILLSFIIDLKREKLKNQIIIKYILSIFIFFTAISIIHFINIK</sequence>
<evidence type="ECO:0000256" key="1">
    <source>
        <dbReference type="SAM" id="Phobius"/>
    </source>
</evidence>
<dbReference type="AlphaFoldDB" id="A0A975FHW5"/>
<keyword evidence="3" id="KW-1185">Reference proteome</keyword>
<reference evidence="2" key="1">
    <citation type="submission" date="2020-06" db="EMBL/GenBank/DDBJ databases">
        <title>Complete genome sequence of Candidatus Phytoplasma luffae NCHU2019.</title>
        <authorList>
            <person name="Cho S.-T."/>
            <person name="Tan C.-M."/>
            <person name="Li J.-R."/>
            <person name="Chien Y.-Y."/>
            <person name="Chiu Y.-C."/>
            <person name="Yang J.-Y."/>
            <person name="Kuo C.-H."/>
        </authorList>
    </citation>
    <scope>NUCLEOTIDE SEQUENCE</scope>
    <source>
        <strain evidence="2">NCHU2019</strain>
    </source>
</reference>
<protein>
    <submittedName>
        <fullName evidence="2">Uncharacterized protein</fullName>
    </submittedName>
</protein>
<feature type="transmembrane region" description="Helical" evidence="1">
    <location>
        <begin position="87"/>
        <end position="105"/>
    </location>
</feature>
<dbReference type="KEGG" id="pluf:LFWB_0880"/>
<dbReference type="Proteomes" id="UP000672038">
    <property type="component" value="Chromosome"/>
</dbReference>
<dbReference type="Pfam" id="PF02588">
    <property type="entry name" value="YitT_membrane"/>
    <property type="match status" value="1"/>
</dbReference>
<keyword evidence="1" id="KW-0812">Transmembrane</keyword>
<evidence type="ECO:0000313" key="2">
    <source>
        <dbReference type="EMBL" id="QTX02658.1"/>
    </source>
</evidence>
<organism evidence="2 3">
    <name type="scientific">Loofah witches'-broom phytoplasma</name>
    <dbReference type="NCBI Taxonomy" id="35773"/>
    <lineage>
        <taxon>Bacteria</taxon>
        <taxon>Bacillati</taxon>
        <taxon>Mycoplasmatota</taxon>
        <taxon>Mollicutes</taxon>
        <taxon>Acholeplasmatales</taxon>
        <taxon>Acholeplasmataceae</taxon>
        <taxon>Candidatus Phytoplasma</taxon>
        <taxon>16SrVIII (Loofah witches'-broom group)</taxon>
    </lineage>
</organism>
<gene>
    <name evidence="2" type="ORF">LFWB_0880</name>
</gene>
<dbReference type="EMBL" id="CP054393">
    <property type="protein sequence ID" value="QTX02658.1"/>
    <property type="molecule type" value="Genomic_DNA"/>
</dbReference>
<feature type="transmembrane region" description="Helical" evidence="1">
    <location>
        <begin position="31"/>
        <end position="49"/>
    </location>
</feature>